<proteinExistence type="inferred from homology"/>
<dbReference type="InterPro" id="IPR042208">
    <property type="entry name" value="D-ser_dehydrat-like_sf"/>
</dbReference>
<dbReference type="PANTHER" id="PTHR28004:SF2">
    <property type="entry name" value="D-SERINE DEHYDRATASE"/>
    <property type="match status" value="1"/>
</dbReference>
<evidence type="ECO:0000259" key="3">
    <source>
        <dbReference type="SMART" id="SM01119"/>
    </source>
</evidence>
<dbReference type="GeneID" id="97672297"/>
<dbReference type="SMART" id="SM01119">
    <property type="entry name" value="D-ser_dehydrat"/>
    <property type="match status" value="1"/>
</dbReference>
<reference evidence="5" key="1">
    <citation type="submission" date="2015-07" db="EMBL/GenBank/DDBJ databases">
        <authorList>
            <person name="Rodrigo-Torres Lidia"/>
            <person name="Arahal R.David."/>
        </authorList>
    </citation>
    <scope>NUCLEOTIDE SEQUENCE [LARGE SCALE GENOMIC DNA]</scope>
    <source>
        <strain evidence="5">CECT 5096</strain>
    </source>
</reference>
<evidence type="ECO:0000313" key="4">
    <source>
        <dbReference type="EMBL" id="CTQ77155.1"/>
    </source>
</evidence>
<sequence length="352" mass="37699">MIFPTLDTPSVLVDLDIAEANIRKYQDYCDEHGLKLRPHVKTHKIPSLAKYQVAQGAIGITCQKISEAEAMIEEGGIDDVLITYNILGDRKTARLRALSERVRVSVVADNAIVATGLSRAFADAAEPLSVLVECNTGADRCGVASPADAAGLARRIAELPGLRFVGLMTFPPVGGVTSAADWLSETKSLIETQGMKVDRVSSGGSQDMWHAHLATPVTEHRIGTYVYNDRSLVTRGTCTWQDCALTVLATVVSVPSETHAIVDAGSKVLTSDLFGLQGHGHVLNRDDLAIDQLSEEHGRIVSSGPIRLAVGDRVRIVPNHACVVANMLDNVDCIRGTDIIGPVPVAARGQVW</sequence>
<gene>
    <name evidence="4" type="ORF">LA5096_05028</name>
</gene>
<dbReference type="Gene3D" id="2.40.37.20">
    <property type="entry name" value="D-serine dehydratase-like domain"/>
    <property type="match status" value="1"/>
</dbReference>
<dbReference type="InterPro" id="IPR029066">
    <property type="entry name" value="PLP-binding_barrel"/>
</dbReference>
<dbReference type="OrthoDB" id="9772497at2"/>
<dbReference type="PANTHER" id="PTHR28004">
    <property type="entry name" value="ZGC:162816-RELATED"/>
    <property type="match status" value="1"/>
</dbReference>
<accession>A0A0M7APV1</accession>
<organism evidence="4 5">
    <name type="scientific">Roseibium album</name>
    <dbReference type="NCBI Taxonomy" id="311410"/>
    <lineage>
        <taxon>Bacteria</taxon>
        <taxon>Pseudomonadati</taxon>
        <taxon>Pseudomonadota</taxon>
        <taxon>Alphaproteobacteria</taxon>
        <taxon>Hyphomicrobiales</taxon>
        <taxon>Stappiaceae</taxon>
        <taxon>Roseibium</taxon>
    </lineage>
</organism>
<dbReference type="InterPro" id="IPR001608">
    <property type="entry name" value="Ala_racemase_N"/>
</dbReference>
<dbReference type="CDD" id="cd06820">
    <property type="entry name" value="PLPDE_III_LS_D-TA_like"/>
    <property type="match status" value="1"/>
</dbReference>
<keyword evidence="5" id="KW-1185">Reference proteome</keyword>
<dbReference type="GO" id="GO:0008721">
    <property type="term" value="F:D-serine ammonia-lyase activity"/>
    <property type="evidence" value="ECO:0007669"/>
    <property type="project" value="TreeGrafter"/>
</dbReference>
<dbReference type="GO" id="GO:0043876">
    <property type="term" value="F:D-threonine aldolase activity"/>
    <property type="evidence" value="ECO:0007669"/>
    <property type="project" value="UniProtKB-EC"/>
</dbReference>
<evidence type="ECO:0000256" key="2">
    <source>
        <dbReference type="ARBA" id="ARBA00023239"/>
    </source>
</evidence>
<name>A0A0M7APV1_9HYPH</name>
<feature type="domain" description="D-serine dehydratase-like" evidence="3">
    <location>
        <begin position="244"/>
        <end position="335"/>
    </location>
</feature>
<dbReference type="RefSeq" id="WP_055117619.1">
    <property type="nucleotide sequence ID" value="NZ_CXWA01000004.1"/>
</dbReference>
<dbReference type="SUPFAM" id="SSF51419">
    <property type="entry name" value="PLP-binding barrel"/>
    <property type="match status" value="1"/>
</dbReference>
<dbReference type="InterPro" id="IPR051466">
    <property type="entry name" value="D-amino_acid_metab_enzyme"/>
</dbReference>
<dbReference type="Pfam" id="PF01168">
    <property type="entry name" value="Ala_racemase_N"/>
    <property type="match status" value="1"/>
</dbReference>
<dbReference type="EMBL" id="CXWC01000013">
    <property type="protein sequence ID" value="CTQ77155.1"/>
    <property type="molecule type" value="Genomic_DNA"/>
</dbReference>
<evidence type="ECO:0000313" key="5">
    <source>
        <dbReference type="Proteomes" id="UP000049983"/>
    </source>
</evidence>
<comment type="similarity">
    <text evidence="1">Belongs to the DSD1 family.</text>
</comment>
<dbReference type="EC" id="4.1.2.42" evidence="4"/>
<protein>
    <submittedName>
        <fullName evidence="4">D-threonine aldolase</fullName>
        <ecNumber evidence="4">4.1.2.42</ecNumber>
    </submittedName>
</protein>
<dbReference type="Gene3D" id="3.20.20.10">
    <property type="entry name" value="Alanine racemase"/>
    <property type="match status" value="1"/>
</dbReference>
<dbReference type="GO" id="GO:0036088">
    <property type="term" value="P:D-serine catabolic process"/>
    <property type="evidence" value="ECO:0007669"/>
    <property type="project" value="TreeGrafter"/>
</dbReference>
<keyword evidence="2 4" id="KW-0456">Lyase</keyword>
<evidence type="ECO:0000256" key="1">
    <source>
        <dbReference type="ARBA" id="ARBA00005323"/>
    </source>
</evidence>
<dbReference type="Pfam" id="PF14031">
    <property type="entry name" value="D-ser_dehydrat"/>
    <property type="match status" value="1"/>
</dbReference>
<dbReference type="STRING" id="311410.LA5095_03746"/>
<dbReference type="InterPro" id="IPR026956">
    <property type="entry name" value="D-ser_dehydrat-like_dom"/>
</dbReference>
<dbReference type="Proteomes" id="UP000049983">
    <property type="component" value="Unassembled WGS sequence"/>
</dbReference>
<dbReference type="AlphaFoldDB" id="A0A0M7APV1"/>